<accession>A0ABR1KLF7</accession>
<comment type="caution">
    <text evidence="1">The sequence shown here is derived from an EMBL/GenBank/DDBJ whole genome shotgun (WGS) entry which is preliminary data.</text>
</comment>
<keyword evidence="2" id="KW-1185">Reference proteome</keyword>
<dbReference type="EMBL" id="JBBPHU010000006">
    <property type="protein sequence ID" value="KAK7516680.1"/>
    <property type="molecule type" value="Genomic_DNA"/>
</dbReference>
<gene>
    <name evidence="1" type="ORF">IWZ03DRAFT_195144</name>
</gene>
<reference evidence="1 2" key="1">
    <citation type="submission" date="2024-04" db="EMBL/GenBank/DDBJ databases">
        <title>Phyllosticta paracitricarpa is synonymous to the EU quarantine fungus P. citricarpa based on phylogenomic analyses.</title>
        <authorList>
            <consortium name="Lawrence Berkeley National Laboratory"/>
            <person name="Van Ingen-Buijs V.A."/>
            <person name="Van Westerhoven A.C."/>
            <person name="Haridas S."/>
            <person name="Skiadas P."/>
            <person name="Martin F."/>
            <person name="Groenewald J.Z."/>
            <person name="Crous P.W."/>
            <person name="Seidl M.F."/>
        </authorList>
    </citation>
    <scope>NUCLEOTIDE SEQUENCE [LARGE SCALE GENOMIC DNA]</scope>
    <source>
        <strain evidence="1 2">CBS 123371</strain>
    </source>
</reference>
<name>A0ABR1KLF7_9PEZI</name>
<evidence type="ECO:0000313" key="2">
    <source>
        <dbReference type="Proteomes" id="UP001363622"/>
    </source>
</evidence>
<organism evidence="1 2">
    <name type="scientific">Phyllosticta citriasiana</name>
    <dbReference type="NCBI Taxonomy" id="595635"/>
    <lineage>
        <taxon>Eukaryota</taxon>
        <taxon>Fungi</taxon>
        <taxon>Dikarya</taxon>
        <taxon>Ascomycota</taxon>
        <taxon>Pezizomycotina</taxon>
        <taxon>Dothideomycetes</taxon>
        <taxon>Dothideomycetes incertae sedis</taxon>
        <taxon>Botryosphaeriales</taxon>
        <taxon>Phyllostictaceae</taxon>
        <taxon>Phyllosticta</taxon>
    </lineage>
</organism>
<proteinExistence type="predicted"/>
<evidence type="ECO:0000313" key="1">
    <source>
        <dbReference type="EMBL" id="KAK7516680.1"/>
    </source>
</evidence>
<protein>
    <submittedName>
        <fullName evidence="1">Uncharacterized protein</fullName>
    </submittedName>
</protein>
<dbReference type="Proteomes" id="UP001363622">
    <property type="component" value="Unassembled WGS sequence"/>
</dbReference>
<sequence length="196" mass="22472">MSHFERLCLTGTAEPELFGMMIPHLDQKPSIDHCIFLLKLGAHSLHQRWTSHAFFFSDWSSRAFQRCIERLLFLAFGIMMMTRHMHGLKWRSVSLSACWIWAWTRAHLVLSTLLFSTSCSWDTLHGPGKSYQLWMRKCVCCLDGLKMIHVLQLSPRVTTSNRSDDRNEFQPSVFFLVGYGEHGGGALITAGAYETT</sequence>